<evidence type="ECO:0000259" key="11">
    <source>
        <dbReference type="Pfam" id="PF16507"/>
    </source>
</evidence>
<evidence type="ECO:0000256" key="8">
    <source>
        <dbReference type="ARBA" id="ARBA00023242"/>
    </source>
</evidence>
<dbReference type="Pfam" id="PF11919">
    <property type="entry name" value="PSME4_C"/>
    <property type="match status" value="1"/>
</dbReference>
<keyword evidence="7" id="KW-0234">DNA repair</keyword>
<evidence type="ECO:0000313" key="14">
    <source>
        <dbReference type="EMBL" id="CAJ2505676.1"/>
    </source>
</evidence>
<dbReference type="InterPro" id="IPR032430">
    <property type="entry name" value="Blm10_mid"/>
</dbReference>
<evidence type="ECO:0000313" key="15">
    <source>
        <dbReference type="Proteomes" id="UP001295740"/>
    </source>
</evidence>
<dbReference type="Proteomes" id="UP001295740">
    <property type="component" value="Unassembled WGS sequence"/>
</dbReference>
<dbReference type="GO" id="GO:0006281">
    <property type="term" value="P:DNA repair"/>
    <property type="evidence" value="ECO:0007669"/>
    <property type="project" value="UniProtKB-KW"/>
</dbReference>
<dbReference type="GO" id="GO:0010499">
    <property type="term" value="P:proteasomal ubiquitin-independent protein catabolic process"/>
    <property type="evidence" value="ECO:0007669"/>
    <property type="project" value="TreeGrafter"/>
</dbReference>
<keyword evidence="5" id="KW-0677">Repeat</keyword>
<dbReference type="InterPro" id="IPR021843">
    <property type="entry name" value="PSME4_C"/>
</dbReference>
<evidence type="ECO:0000256" key="7">
    <source>
        <dbReference type="ARBA" id="ARBA00023204"/>
    </source>
</evidence>
<dbReference type="GO" id="GO:0070628">
    <property type="term" value="F:proteasome binding"/>
    <property type="evidence" value="ECO:0007669"/>
    <property type="project" value="InterPro"/>
</dbReference>
<evidence type="ECO:0000259" key="13">
    <source>
        <dbReference type="Pfam" id="PF23096"/>
    </source>
</evidence>
<feature type="domain" description="Proteasome activator complex subunit 4 C-terminal" evidence="10">
    <location>
        <begin position="1866"/>
        <end position="1954"/>
    </location>
</feature>
<gene>
    <name evidence="14" type="ORF">KHLLAP_LOCUS6144</name>
</gene>
<comment type="caution">
    <text evidence="14">The sequence shown here is derived from an EMBL/GenBank/DDBJ whole genome shotgun (WGS) entry which is preliminary data.</text>
</comment>
<protein>
    <submittedName>
        <fullName evidence="14">Uu.00g130700.m01.CDS01</fullName>
    </submittedName>
</protein>
<dbReference type="InterPro" id="IPR035309">
    <property type="entry name" value="PSME4"/>
</dbReference>
<evidence type="ECO:0000256" key="2">
    <source>
        <dbReference type="ARBA" id="ARBA00004496"/>
    </source>
</evidence>
<dbReference type="InterPro" id="IPR016024">
    <property type="entry name" value="ARM-type_fold"/>
</dbReference>
<dbReference type="InterPro" id="IPR032372">
    <property type="entry name" value="Blm10_N"/>
</dbReference>
<evidence type="ECO:0000256" key="5">
    <source>
        <dbReference type="ARBA" id="ARBA00022737"/>
    </source>
</evidence>
<evidence type="ECO:0000256" key="9">
    <source>
        <dbReference type="SAM" id="MobiDB-lite"/>
    </source>
</evidence>
<accession>A0AAI8VJC2</accession>
<name>A0AAI8VJC2_9PEZI</name>
<dbReference type="GO" id="GO:0005634">
    <property type="term" value="C:nucleus"/>
    <property type="evidence" value="ECO:0007669"/>
    <property type="project" value="UniProtKB-SubCell"/>
</dbReference>
<reference evidence="14" key="1">
    <citation type="submission" date="2023-10" db="EMBL/GenBank/DDBJ databases">
        <authorList>
            <person name="Hackl T."/>
        </authorList>
    </citation>
    <scope>NUCLEOTIDE SEQUENCE</scope>
</reference>
<keyword evidence="6" id="KW-0227">DNA damage</keyword>
<feature type="domain" description="Proteasome activator Blm10 N-terminal" evidence="12">
    <location>
        <begin position="26"/>
        <end position="94"/>
    </location>
</feature>
<evidence type="ECO:0000256" key="4">
    <source>
        <dbReference type="ARBA" id="ARBA00022490"/>
    </source>
</evidence>
<keyword evidence="8" id="KW-0539">Nucleus</keyword>
<feature type="domain" description="Proteasome activator Blm10 middle HEAT repeats region" evidence="11">
    <location>
        <begin position="380"/>
        <end position="907"/>
    </location>
</feature>
<evidence type="ECO:0000256" key="3">
    <source>
        <dbReference type="ARBA" id="ARBA00005739"/>
    </source>
</evidence>
<comment type="subcellular location">
    <subcellularLocation>
        <location evidence="2">Cytoplasm</location>
    </subcellularLocation>
    <subcellularLocation>
        <location evidence="1">Nucleus</location>
    </subcellularLocation>
</comment>
<dbReference type="EMBL" id="CAUWAG010000007">
    <property type="protein sequence ID" value="CAJ2505676.1"/>
    <property type="molecule type" value="Genomic_DNA"/>
</dbReference>
<proteinExistence type="inferred from homology"/>
<feature type="domain" description="Proteasome activator complex subunit 4-like HEAT repeat-like" evidence="13">
    <location>
        <begin position="1366"/>
        <end position="1572"/>
    </location>
</feature>
<evidence type="ECO:0000256" key="6">
    <source>
        <dbReference type="ARBA" id="ARBA00022763"/>
    </source>
</evidence>
<evidence type="ECO:0000256" key="1">
    <source>
        <dbReference type="ARBA" id="ARBA00004123"/>
    </source>
</evidence>
<comment type="similarity">
    <text evidence="3">Belongs to the BLM10 family.</text>
</comment>
<dbReference type="InterPro" id="IPR055455">
    <property type="entry name" value="HEAT_PSME4"/>
</dbReference>
<evidence type="ECO:0000259" key="12">
    <source>
        <dbReference type="Pfam" id="PF16547"/>
    </source>
</evidence>
<feature type="compositionally biased region" description="Acidic residues" evidence="9">
    <location>
        <begin position="929"/>
        <end position="942"/>
    </location>
</feature>
<dbReference type="GO" id="GO:0005829">
    <property type="term" value="C:cytosol"/>
    <property type="evidence" value="ECO:0007669"/>
    <property type="project" value="TreeGrafter"/>
</dbReference>
<dbReference type="Pfam" id="PF23096">
    <property type="entry name" value="HEAT_PSME4"/>
    <property type="match status" value="1"/>
</dbReference>
<dbReference type="PANTHER" id="PTHR32170">
    <property type="entry name" value="PROTEASOME ACTIVATOR COMPLEX SUBUNIT 4"/>
    <property type="match status" value="1"/>
</dbReference>
<evidence type="ECO:0000259" key="10">
    <source>
        <dbReference type="Pfam" id="PF11919"/>
    </source>
</evidence>
<dbReference type="Pfam" id="PF16547">
    <property type="entry name" value="BLM10_N"/>
    <property type="match status" value="1"/>
</dbReference>
<keyword evidence="15" id="KW-1185">Reference proteome</keyword>
<dbReference type="GO" id="GO:0016504">
    <property type="term" value="F:peptidase activator activity"/>
    <property type="evidence" value="ECO:0007669"/>
    <property type="project" value="InterPro"/>
</dbReference>
<feature type="region of interest" description="Disordered" evidence="9">
    <location>
        <begin position="914"/>
        <end position="943"/>
    </location>
</feature>
<keyword evidence="4" id="KW-0963">Cytoplasm</keyword>
<dbReference type="Pfam" id="PF16507">
    <property type="entry name" value="HEAT_PSME4_mid"/>
    <property type="match status" value="1"/>
</dbReference>
<sequence length="1954" mass="222293">MEEGLDPSAGASAFSAEFLNSLAAADTISRASSPGLPSSTDDTADDSKRYRPRTFAYFQLLPYPVEKEAERDAALQGILKQLYIAVKAEDFSPGAMHWTRQLQGWLTLKFDMPRELRAKLARLYFHLALAPGLDGSASDRFSRMVVTMTRKKHFLKPQEDLTLDWRPLWKEIKALVLPGEAPAHHSSRRRGLKHLWKLCLHSQSYFDPKERHAMLEELLPYFSTSDLQNAYIVMGVLNVLMPTTPAPPTEAMSQPSDFLPTFFHLWALMTRSKVFDTALIDILSRLARDYLTCTHVPFTEYGIFTREQSDLVFTSILRLTEIPVGQANSPYASLDYSAGMGIFLEKDKKKHPIAYIIARWIVSSLSPQCLEKDSSILNSLEGLMESVDTFFHPSNHGSWTKMLAQLTYYLTELFVARWNKEQSNEQDTPSDRRINDVLKRRFVLSLREVTFMGLFGKSTSITSMYFGALQNLSFLEPELMLPGALQRFYPSLQGLVEVHRTTSSLIGLQMIANVMSRQKGFRCHITALLALALPGIDANDLSKTQYTLNFIQSVAYSIPFVTLTKESNKVHDTTLAMQWVQGEMARMEQEGQDVKIDYDNELSDQDEADIVRSSTAGFGEFILALLGKVFTLLENLPDSSQLRSGSPEDNIINTLPAALNPLFASLSPELFDMVLEKLANFVSSHVVHQARDAMAWICNALCKVNPEKTLKVFIPMLIVNIRNEIDYNGAASDRSSGTEVLPRDRALVWHISILSMCCVHVGSEVLKYKKELFDVAEYMQEKCRGLPTIHISNYIHHLLLNLTHTYPIDNALYEPEVMKRGLDVEDWGKTTAPADLTIRWHRSLPEEIQFAVELFESQAEGAMRRLEAFMSDEPPVSRKGKNKEWSDEVSRQLTQLRLVISGIATLFDPRRASAESNRHVNGNGRVDKEGDEIMGDDEDEEANNPLAEVGEDDETKPQFRYQSGYLLTPDTELYNRLHGLREDIGKLLSRTHSFLNTHQEDDVACFTALYSTYRTWITDVGFERSAHPYDRLVRLYKADIAPFKISGLRKPYPRPLLIKRADAYQQQRVKHNASVRRKSEIDKQLLLDLAESAVSSYADVRRVAQGAQDASVKALIGGRPLVIPVLLVRFRKALDEMDHDRIKGAMYTLLFTSLLKTLMRDWRFAPDLMRLYIKTAGVDKTSIQSLSSTAIYPLMDFGKKFELMIITDEKIVDTIKPDEDCSKAIATRHDFIVERRTKVEKKKASLGLELIETAKGSHWKTASRCAIFATNLCLRFDTIAPPEFIDLVGKGTNDPHPGLRLSYLQAFSNVFTCIDMRAVYGHDYRTYLEEKEIDSNKVVIPVPKGDANFTEKFLDDFTHPENVDYFIDSDHAGWLVWGKQYNAFKAKPERFDAYDDVERAARKQIGQLITRDWLAKCFDHLKQEPRDASADRFRSQNVILLMHVFDLMNYGETELNFEDVKKLTTEVYADGSDKHQHRATAEILGAMMAGSSDDPVEMKERVWSFAQPMILKIFADSLTPENLSYWITCLHFIIDTKDPRRAHELVSKLSSFRLDMDSNAAFKESSKVQLLEFMINDCGWHYRHEKPILEDFLAHIDHPYKSVRESIGRVIATIYRTRYHESFGNVGTLLEQNKADSSIGIRPYKPSDEFAATIREVFTRLETWRQERTPGQQTPSSYTSGSKTVLTWLDSMLSSQECIQLLPFFPDPFIDQLLHMMDVKEDPELMRLAYHVYRHLPNIPFRAGEDEPFIASLIRLGKTATSWHQRLRALVNMQVIYFRRLFLTEPSQRDLLFNAVGDMLADPQLEVRTVASATLAGMIRCSPAAIRTPIIATLKSRFETQLARNQMPKKKLPGTDTPVNVTQQIVRRHAAVLGLGALIEAFPYATPPPSWMPEVLALLARRAASDPGVVGKATKSILSEFKKTRQDSWAVDQKYFTSEQLEDLEGVLWKSYFA</sequence>
<organism evidence="14 15">
    <name type="scientific">Anthostomella pinea</name>
    <dbReference type="NCBI Taxonomy" id="933095"/>
    <lineage>
        <taxon>Eukaryota</taxon>
        <taxon>Fungi</taxon>
        <taxon>Dikarya</taxon>
        <taxon>Ascomycota</taxon>
        <taxon>Pezizomycotina</taxon>
        <taxon>Sordariomycetes</taxon>
        <taxon>Xylariomycetidae</taxon>
        <taxon>Xylariales</taxon>
        <taxon>Xylariaceae</taxon>
        <taxon>Anthostomella</taxon>
    </lineage>
</organism>
<dbReference type="SUPFAM" id="SSF48371">
    <property type="entry name" value="ARM repeat"/>
    <property type="match status" value="1"/>
</dbReference>
<dbReference type="PANTHER" id="PTHR32170:SF3">
    <property type="entry name" value="PROTEASOME ACTIVATOR COMPLEX SUBUNIT 4"/>
    <property type="match status" value="1"/>
</dbReference>